<keyword evidence="1" id="KW-0812">Transmembrane</keyword>
<proteinExistence type="predicted"/>
<evidence type="ECO:0000313" key="3">
    <source>
        <dbReference type="Proteomes" id="UP001497516"/>
    </source>
</evidence>
<accession>A0AAV2DGT1</accession>
<sequence length="139" mass="15385">MRARCDSVGPRRCICLAHNSEACINGLDNEAHVAYYSFHLFGDGSRTGVGQWRLLLSVPSSSHPLPVTITSDVTFHLLRFDIVVGWSLLLFILVVVAPGTSDGVSNFFAKESSIPWLDYMAVPVCEGKTWVQWGRNMLT</sequence>
<dbReference type="Proteomes" id="UP001497516">
    <property type="component" value="Chromosome 2"/>
</dbReference>
<feature type="transmembrane region" description="Helical" evidence="1">
    <location>
        <begin position="77"/>
        <end position="97"/>
    </location>
</feature>
<gene>
    <name evidence="2" type="ORF">LTRI10_LOCUS15054</name>
</gene>
<protein>
    <submittedName>
        <fullName evidence="2">Uncharacterized protein</fullName>
    </submittedName>
</protein>
<evidence type="ECO:0000313" key="2">
    <source>
        <dbReference type="EMBL" id="CAL1373104.1"/>
    </source>
</evidence>
<reference evidence="2 3" key="1">
    <citation type="submission" date="2024-04" db="EMBL/GenBank/DDBJ databases">
        <authorList>
            <person name="Fracassetti M."/>
        </authorList>
    </citation>
    <scope>NUCLEOTIDE SEQUENCE [LARGE SCALE GENOMIC DNA]</scope>
</reference>
<dbReference type="EMBL" id="OZ034815">
    <property type="protein sequence ID" value="CAL1373104.1"/>
    <property type="molecule type" value="Genomic_DNA"/>
</dbReference>
<keyword evidence="3" id="KW-1185">Reference proteome</keyword>
<keyword evidence="1" id="KW-1133">Transmembrane helix</keyword>
<dbReference type="AlphaFoldDB" id="A0AAV2DGT1"/>
<organism evidence="2 3">
    <name type="scientific">Linum trigynum</name>
    <dbReference type="NCBI Taxonomy" id="586398"/>
    <lineage>
        <taxon>Eukaryota</taxon>
        <taxon>Viridiplantae</taxon>
        <taxon>Streptophyta</taxon>
        <taxon>Embryophyta</taxon>
        <taxon>Tracheophyta</taxon>
        <taxon>Spermatophyta</taxon>
        <taxon>Magnoliopsida</taxon>
        <taxon>eudicotyledons</taxon>
        <taxon>Gunneridae</taxon>
        <taxon>Pentapetalae</taxon>
        <taxon>rosids</taxon>
        <taxon>fabids</taxon>
        <taxon>Malpighiales</taxon>
        <taxon>Linaceae</taxon>
        <taxon>Linum</taxon>
    </lineage>
</organism>
<name>A0AAV2DGT1_9ROSI</name>
<keyword evidence="1" id="KW-0472">Membrane</keyword>
<evidence type="ECO:0000256" key="1">
    <source>
        <dbReference type="SAM" id="Phobius"/>
    </source>
</evidence>